<keyword evidence="1" id="KW-0812">Transmembrane</keyword>
<evidence type="ECO:0000313" key="3">
    <source>
        <dbReference type="Proteomes" id="UP001634394"/>
    </source>
</evidence>
<accession>A0ABD3TJB6</accession>
<comment type="caution">
    <text evidence="2">The sequence shown here is derived from an EMBL/GenBank/DDBJ whole genome shotgun (WGS) entry which is preliminary data.</text>
</comment>
<dbReference type="EMBL" id="JBJQND010000018">
    <property type="protein sequence ID" value="KAL3837144.1"/>
    <property type="molecule type" value="Genomic_DNA"/>
</dbReference>
<evidence type="ECO:0000256" key="1">
    <source>
        <dbReference type="SAM" id="Phobius"/>
    </source>
</evidence>
<keyword evidence="3" id="KW-1185">Reference proteome</keyword>
<dbReference type="AlphaFoldDB" id="A0ABD3TJB6"/>
<organism evidence="2 3">
    <name type="scientific">Sinanodonta woodiana</name>
    <name type="common">Chinese pond mussel</name>
    <name type="synonym">Anodonta woodiana</name>
    <dbReference type="NCBI Taxonomy" id="1069815"/>
    <lineage>
        <taxon>Eukaryota</taxon>
        <taxon>Metazoa</taxon>
        <taxon>Spiralia</taxon>
        <taxon>Lophotrochozoa</taxon>
        <taxon>Mollusca</taxon>
        <taxon>Bivalvia</taxon>
        <taxon>Autobranchia</taxon>
        <taxon>Heteroconchia</taxon>
        <taxon>Palaeoheterodonta</taxon>
        <taxon>Unionida</taxon>
        <taxon>Unionoidea</taxon>
        <taxon>Unionidae</taxon>
        <taxon>Unioninae</taxon>
        <taxon>Sinanodonta</taxon>
    </lineage>
</organism>
<proteinExistence type="predicted"/>
<reference evidence="2 3" key="1">
    <citation type="submission" date="2024-11" db="EMBL/GenBank/DDBJ databases">
        <title>Chromosome-level genome assembly of the freshwater bivalve Anodonta woodiana.</title>
        <authorList>
            <person name="Chen X."/>
        </authorList>
    </citation>
    <scope>NUCLEOTIDE SEQUENCE [LARGE SCALE GENOMIC DNA]</scope>
    <source>
        <strain evidence="2">MN2024</strain>
        <tissue evidence="2">Gills</tissue>
    </source>
</reference>
<feature type="transmembrane region" description="Helical" evidence="1">
    <location>
        <begin position="20"/>
        <end position="40"/>
    </location>
</feature>
<name>A0ABD3TJB6_SINWO</name>
<sequence length="138" mass="15873">MYKCKNTREYISEHFGLFQMFLFLVLDITFLCVADGYMCLKTDQCCGKKSICVVKKEPNQENTVSSSLGICMNIYKYPKGVVGQKEEGERCDTSYECASGCCRYVQRHRYGSMQLCGEPGHYTCIFKEYSSNDIDNNY</sequence>
<keyword evidence="1" id="KW-0472">Membrane</keyword>
<keyword evidence="1" id="KW-1133">Transmembrane helix</keyword>
<dbReference type="Proteomes" id="UP001634394">
    <property type="component" value="Unassembled WGS sequence"/>
</dbReference>
<evidence type="ECO:0000313" key="2">
    <source>
        <dbReference type="EMBL" id="KAL3837144.1"/>
    </source>
</evidence>
<gene>
    <name evidence="2" type="ORF">ACJMK2_022522</name>
</gene>
<protein>
    <submittedName>
        <fullName evidence="2">Uncharacterized protein</fullName>
    </submittedName>
</protein>